<feature type="transmembrane region" description="Helical" evidence="6">
    <location>
        <begin position="454"/>
        <end position="476"/>
    </location>
</feature>
<feature type="transmembrane region" description="Helical" evidence="6">
    <location>
        <begin position="134"/>
        <end position="155"/>
    </location>
</feature>
<dbReference type="PROSITE" id="PS50850">
    <property type="entry name" value="MFS"/>
    <property type="match status" value="1"/>
</dbReference>
<evidence type="ECO:0000256" key="6">
    <source>
        <dbReference type="SAM" id="Phobius"/>
    </source>
</evidence>
<evidence type="ECO:0000259" key="7">
    <source>
        <dbReference type="PROSITE" id="PS50850"/>
    </source>
</evidence>
<feature type="transmembrane region" description="Helical" evidence="6">
    <location>
        <begin position="300"/>
        <end position="321"/>
    </location>
</feature>
<feature type="transmembrane region" description="Helical" evidence="6">
    <location>
        <begin position="354"/>
        <end position="377"/>
    </location>
</feature>
<feature type="transmembrane region" description="Helical" evidence="6">
    <location>
        <begin position="328"/>
        <end position="348"/>
    </location>
</feature>
<evidence type="ECO:0000256" key="4">
    <source>
        <dbReference type="ARBA" id="ARBA00022989"/>
    </source>
</evidence>
<protein>
    <submittedName>
        <fullName evidence="8">MFS family (AraJ)</fullName>
    </submittedName>
</protein>
<feature type="transmembrane region" description="Helical" evidence="6">
    <location>
        <begin position="103"/>
        <end position="122"/>
    </location>
</feature>
<dbReference type="Proteomes" id="UP001314261">
    <property type="component" value="Unassembled WGS sequence"/>
</dbReference>
<comment type="caution">
    <text evidence="8">The sequence shown here is derived from an EMBL/GenBank/DDBJ whole genome shotgun (WGS) entry which is preliminary data.</text>
</comment>
<dbReference type="RefSeq" id="WP_187753996.1">
    <property type="nucleotide sequence ID" value="NZ_CAUZLK010000010.1"/>
</dbReference>
<feature type="transmembrane region" description="Helical" evidence="6">
    <location>
        <begin position="224"/>
        <end position="242"/>
    </location>
</feature>
<feature type="transmembrane region" description="Helical" evidence="6">
    <location>
        <begin position="44"/>
        <end position="63"/>
    </location>
</feature>
<keyword evidence="3 6" id="KW-0812">Transmembrane</keyword>
<evidence type="ECO:0000256" key="2">
    <source>
        <dbReference type="ARBA" id="ARBA00022448"/>
    </source>
</evidence>
<dbReference type="EMBL" id="CAUZLR010000012">
    <property type="protein sequence ID" value="CAK1253661.1"/>
    <property type="molecule type" value="Genomic_DNA"/>
</dbReference>
<accession>A0ABM9N1E1</accession>
<feature type="transmembrane region" description="Helical" evidence="6">
    <location>
        <begin position="75"/>
        <end position="97"/>
    </location>
</feature>
<dbReference type="PANTHER" id="PTHR23501:SF191">
    <property type="entry name" value="VACUOLAR BASIC AMINO ACID TRANSPORTER 4"/>
    <property type="match status" value="1"/>
</dbReference>
<sequence>MDVSLKRRLLLVAILFATLMTSIETTIITTALTTIVSQLNGLRYQSWVFAVYLLTMAVSTPLFGKLADQVGRKPIFISGILLFCFGSLGSGLSINMLELIGSRAVQGIGAGAIIPLTFTIIADLYDFDERPKALALNNTVWGISALLGPLLGGYIVEYLSWHWVFFINLPFGILVFIIILTTYKEERPVKSSLNVDVVGLVSLSTVLVTLLLFLQLISTNSVNLGMLLILVVGFLIGLWQFFRNEKRNPEAIIPVDLFKSRVFVTQIITALLLSAVQIAFQTYFPMWLQVVYGLSPATAGLVVTPSPIFWLLASFSVGYLLRHYAPKSIAVALIVILFISYLPIVFIGSATPIFVFYIVSAITGSILGIVITMNILVAQKVSKGSELGSATAMITLGRSLGQTFATGVFGMVFNLTVQMQVIPAANHQLKNSMMNQLVSHLLPDGFLKNEMDRLFILCMEHIFLLVLLFLLMALIINIKSQVHSINQSSKI</sequence>
<dbReference type="InterPro" id="IPR020846">
    <property type="entry name" value="MFS_dom"/>
</dbReference>
<name>A0ABM9N1E1_9LACO</name>
<evidence type="ECO:0000256" key="3">
    <source>
        <dbReference type="ARBA" id="ARBA00022692"/>
    </source>
</evidence>
<feature type="transmembrane region" description="Helical" evidence="6">
    <location>
        <begin position="161"/>
        <end position="183"/>
    </location>
</feature>
<feature type="transmembrane region" description="Helical" evidence="6">
    <location>
        <begin position="262"/>
        <end position="280"/>
    </location>
</feature>
<keyword evidence="4 6" id="KW-1133">Transmembrane helix</keyword>
<dbReference type="Gene3D" id="1.20.1720.10">
    <property type="entry name" value="Multidrug resistance protein D"/>
    <property type="match status" value="1"/>
</dbReference>
<evidence type="ECO:0000256" key="5">
    <source>
        <dbReference type="ARBA" id="ARBA00023136"/>
    </source>
</evidence>
<evidence type="ECO:0000313" key="8">
    <source>
        <dbReference type="EMBL" id="CAK1253661.1"/>
    </source>
</evidence>
<keyword evidence="2" id="KW-0813">Transport</keyword>
<dbReference type="InterPro" id="IPR036259">
    <property type="entry name" value="MFS_trans_sf"/>
</dbReference>
<keyword evidence="5 6" id="KW-0472">Membrane</keyword>
<organism evidence="8 9">
    <name type="scientific">Fructobacillus fructosus</name>
    <dbReference type="NCBI Taxonomy" id="1631"/>
    <lineage>
        <taxon>Bacteria</taxon>
        <taxon>Bacillati</taxon>
        <taxon>Bacillota</taxon>
        <taxon>Bacilli</taxon>
        <taxon>Lactobacillales</taxon>
        <taxon>Lactobacillaceae</taxon>
        <taxon>Fructobacillus</taxon>
    </lineage>
</organism>
<comment type="subcellular location">
    <subcellularLocation>
        <location evidence="1">Cell membrane</location>
        <topology evidence="1">Multi-pass membrane protein</topology>
    </subcellularLocation>
</comment>
<dbReference type="Pfam" id="PF07690">
    <property type="entry name" value="MFS_1"/>
    <property type="match status" value="1"/>
</dbReference>
<gene>
    <name evidence="8" type="ORF">R54839_PPFHFPJH_01560</name>
</gene>
<dbReference type="PANTHER" id="PTHR23501">
    <property type="entry name" value="MAJOR FACILITATOR SUPERFAMILY"/>
    <property type="match status" value="1"/>
</dbReference>
<dbReference type="Gene3D" id="1.20.1250.20">
    <property type="entry name" value="MFS general substrate transporter like domains"/>
    <property type="match status" value="1"/>
</dbReference>
<feature type="transmembrane region" description="Helical" evidence="6">
    <location>
        <begin position="195"/>
        <end position="218"/>
    </location>
</feature>
<evidence type="ECO:0000313" key="9">
    <source>
        <dbReference type="Proteomes" id="UP001314261"/>
    </source>
</evidence>
<dbReference type="InterPro" id="IPR011701">
    <property type="entry name" value="MFS"/>
</dbReference>
<proteinExistence type="predicted"/>
<dbReference type="SUPFAM" id="SSF103473">
    <property type="entry name" value="MFS general substrate transporter"/>
    <property type="match status" value="1"/>
</dbReference>
<evidence type="ECO:0000256" key="1">
    <source>
        <dbReference type="ARBA" id="ARBA00004651"/>
    </source>
</evidence>
<feature type="domain" description="Major facilitator superfamily (MFS) profile" evidence="7">
    <location>
        <begin position="10"/>
        <end position="485"/>
    </location>
</feature>
<reference evidence="8 9" key="1">
    <citation type="submission" date="2023-10" db="EMBL/GenBank/DDBJ databases">
        <authorList>
            <person name="Botero Cardona J."/>
        </authorList>
    </citation>
    <scope>NUCLEOTIDE SEQUENCE [LARGE SCALE GENOMIC DNA]</scope>
    <source>
        <strain evidence="8 9">R-54839</strain>
    </source>
</reference>
<keyword evidence="9" id="KW-1185">Reference proteome</keyword>